<dbReference type="CDD" id="cd12797">
    <property type="entry name" value="M23_peptidase"/>
    <property type="match status" value="1"/>
</dbReference>
<dbReference type="RefSeq" id="WP_118655525.1">
    <property type="nucleotide sequence ID" value="NZ_JACOOK010000002.1"/>
</dbReference>
<dbReference type="InterPro" id="IPR011055">
    <property type="entry name" value="Dup_hybrid_motif"/>
</dbReference>
<protein>
    <submittedName>
        <fullName evidence="4">M23 family metallopeptidase</fullName>
    </submittedName>
</protein>
<organism evidence="4 5">
    <name type="scientific">Alistipes hominis</name>
    <dbReference type="NCBI Taxonomy" id="2763015"/>
    <lineage>
        <taxon>Bacteria</taxon>
        <taxon>Pseudomonadati</taxon>
        <taxon>Bacteroidota</taxon>
        <taxon>Bacteroidia</taxon>
        <taxon>Bacteroidales</taxon>
        <taxon>Rikenellaceae</taxon>
        <taxon>Alistipes</taxon>
    </lineage>
</organism>
<evidence type="ECO:0000313" key="5">
    <source>
        <dbReference type="Proteomes" id="UP000636891"/>
    </source>
</evidence>
<keyword evidence="2" id="KW-0812">Transmembrane</keyword>
<evidence type="ECO:0000313" key="4">
    <source>
        <dbReference type="EMBL" id="MBC5616281.1"/>
    </source>
</evidence>
<dbReference type="SUPFAM" id="SSF51261">
    <property type="entry name" value="Duplicated hybrid motif"/>
    <property type="match status" value="1"/>
</dbReference>
<keyword evidence="2" id="KW-1133">Transmembrane helix</keyword>
<reference evidence="4 5" key="1">
    <citation type="submission" date="2020-08" db="EMBL/GenBank/DDBJ databases">
        <title>Genome public.</title>
        <authorList>
            <person name="Liu C."/>
            <person name="Sun Q."/>
        </authorList>
    </citation>
    <scope>NUCLEOTIDE SEQUENCE [LARGE SCALE GENOMIC DNA]</scope>
    <source>
        <strain evidence="4 5">New-7</strain>
    </source>
</reference>
<accession>A0ABR7CKV5</accession>
<dbReference type="Pfam" id="PF01551">
    <property type="entry name" value="Peptidase_M23"/>
    <property type="match status" value="1"/>
</dbReference>
<dbReference type="EMBL" id="JACOOK010000002">
    <property type="protein sequence ID" value="MBC5616281.1"/>
    <property type="molecule type" value="Genomic_DNA"/>
</dbReference>
<proteinExistence type="predicted"/>
<evidence type="ECO:0000259" key="3">
    <source>
        <dbReference type="Pfam" id="PF01551"/>
    </source>
</evidence>
<feature type="domain" description="M23ase beta-sheet core" evidence="3">
    <location>
        <begin position="190"/>
        <end position="285"/>
    </location>
</feature>
<evidence type="ECO:0000256" key="1">
    <source>
        <dbReference type="ARBA" id="ARBA00022729"/>
    </source>
</evidence>
<comment type="caution">
    <text evidence="4">The sequence shown here is derived from an EMBL/GenBank/DDBJ whole genome shotgun (WGS) entry which is preliminary data.</text>
</comment>
<keyword evidence="1" id="KW-0732">Signal</keyword>
<dbReference type="Gene3D" id="2.70.70.10">
    <property type="entry name" value="Glucose Permease (Domain IIA)"/>
    <property type="match status" value="1"/>
</dbReference>
<dbReference type="Proteomes" id="UP000636891">
    <property type="component" value="Unassembled WGS sequence"/>
</dbReference>
<gene>
    <name evidence="4" type="ORF">H8S08_04505</name>
</gene>
<keyword evidence="5" id="KW-1185">Reference proteome</keyword>
<dbReference type="InterPro" id="IPR016047">
    <property type="entry name" value="M23ase_b-sheet_dom"/>
</dbReference>
<keyword evidence="2" id="KW-0472">Membrane</keyword>
<name>A0ABR7CKV5_9BACT</name>
<feature type="transmembrane region" description="Helical" evidence="2">
    <location>
        <begin position="41"/>
        <end position="62"/>
    </location>
</feature>
<dbReference type="PANTHER" id="PTHR21666:SF289">
    <property type="entry name" value="L-ALA--D-GLU ENDOPEPTIDASE"/>
    <property type="match status" value="1"/>
</dbReference>
<dbReference type="PANTHER" id="PTHR21666">
    <property type="entry name" value="PEPTIDASE-RELATED"/>
    <property type="match status" value="1"/>
</dbReference>
<evidence type="ECO:0000256" key="2">
    <source>
        <dbReference type="SAM" id="Phobius"/>
    </source>
</evidence>
<sequence>MNFKTSVSYFIRNLREKHRLSIRNQHNDSEVWYMYISPLNLLAGFLALVLILFIVITITVAYTPVLDLIPGYPGNKSRTMLIENIIRLDSLEQEVRNMQIYSDNIALIMAGKNPVTRNNVQNSDSLSKKNAAAAATIVEDSLLRRQMETPGGIYSLNDPDAARKNLRSAMELYTPVKGVVTEKFSPIDNRYGTTLATAGNQQVMAVMDGTVVSSSWTPEDGFVLFIQHGGNMLSVYRHNTSVLKKAGERVSSGEIVGYTGGEKSAGGGQNLFEFELWHNGTPIDPEGYIVF</sequence>
<dbReference type="InterPro" id="IPR050570">
    <property type="entry name" value="Cell_wall_metabolism_enzyme"/>
</dbReference>